<sequence length="119" mass="11809">MMITSPSGLAVTTASANLTGNTKKPSADGCETMVASPSDSTIISTDLTGDARKYINVGLDTNSYPSGSTFTLLHSDLTGNARKSSEVGLGTSGSTSGSTLTLSDPDLTGNAGKSSAVGT</sequence>
<proteinExistence type="predicted"/>
<evidence type="ECO:0000256" key="1">
    <source>
        <dbReference type="SAM" id="MobiDB-lite"/>
    </source>
</evidence>
<accession>A0A9D4EVA3</accession>
<comment type="caution">
    <text evidence="2">The sequence shown here is derived from an EMBL/GenBank/DDBJ whole genome shotgun (WGS) entry which is preliminary data.</text>
</comment>
<feature type="compositionally biased region" description="Low complexity" evidence="1">
    <location>
        <begin position="88"/>
        <end position="109"/>
    </location>
</feature>
<dbReference type="EMBL" id="JAIWYP010000008">
    <property type="protein sequence ID" value="KAH3786359.1"/>
    <property type="molecule type" value="Genomic_DNA"/>
</dbReference>
<evidence type="ECO:0000313" key="2">
    <source>
        <dbReference type="EMBL" id="KAH3786359.1"/>
    </source>
</evidence>
<dbReference type="AlphaFoldDB" id="A0A9D4EVA3"/>
<gene>
    <name evidence="2" type="ORF">DPMN_164466</name>
</gene>
<reference evidence="2" key="1">
    <citation type="journal article" date="2019" name="bioRxiv">
        <title>The Genome of the Zebra Mussel, Dreissena polymorpha: A Resource for Invasive Species Research.</title>
        <authorList>
            <person name="McCartney M.A."/>
            <person name="Auch B."/>
            <person name="Kono T."/>
            <person name="Mallez S."/>
            <person name="Zhang Y."/>
            <person name="Obille A."/>
            <person name="Becker A."/>
            <person name="Abrahante J.E."/>
            <person name="Garbe J."/>
            <person name="Badalamenti J.P."/>
            <person name="Herman A."/>
            <person name="Mangelson H."/>
            <person name="Liachko I."/>
            <person name="Sullivan S."/>
            <person name="Sone E.D."/>
            <person name="Koren S."/>
            <person name="Silverstein K.A.T."/>
            <person name="Beckman K.B."/>
            <person name="Gohl D.M."/>
        </authorList>
    </citation>
    <scope>NUCLEOTIDE SEQUENCE</scope>
    <source>
        <strain evidence="2">Duluth1</strain>
        <tissue evidence="2">Whole animal</tissue>
    </source>
</reference>
<reference evidence="2" key="2">
    <citation type="submission" date="2020-11" db="EMBL/GenBank/DDBJ databases">
        <authorList>
            <person name="McCartney M.A."/>
            <person name="Auch B."/>
            <person name="Kono T."/>
            <person name="Mallez S."/>
            <person name="Becker A."/>
            <person name="Gohl D.M."/>
            <person name="Silverstein K.A.T."/>
            <person name="Koren S."/>
            <person name="Bechman K.B."/>
            <person name="Herman A."/>
            <person name="Abrahante J.E."/>
            <person name="Garbe J."/>
        </authorList>
    </citation>
    <scope>NUCLEOTIDE SEQUENCE</scope>
    <source>
        <strain evidence="2">Duluth1</strain>
        <tissue evidence="2">Whole animal</tissue>
    </source>
</reference>
<evidence type="ECO:0000313" key="3">
    <source>
        <dbReference type="Proteomes" id="UP000828390"/>
    </source>
</evidence>
<protein>
    <submittedName>
        <fullName evidence="2">Uncharacterized protein</fullName>
    </submittedName>
</protein>
<feature type="region of interest" description="Disordered" evidence="1">
    <location>
        <begin position="82"/>
        <end position="119"/>
    </location>
</feature>
<dbReference type="Proteomes" id="UP000828390">
    <property type="component" value="Unassembled WGS sequence"/>
</dbReference>
<keyword evidence="3" id="KW-1185">Reference proteome</keyword>
<organism evidence="2 3">
    <name type="scientific">Dreissena polymorpha</name>
    <name type="common">Zebra mussel</name>
    <name type="synonym">Mytilus polymorpha</name>
    <dbReference type="NCBI Taxonomy" id="45954"/>
    <lineage>
        <taxon>Eukaryota</taxon>
        <taxon>Metazoa</taxon>
        <taxon>Spiralia</taxon>
        <taxon>Lophotrochozoa</taxon>
        <taxon>Mollusca</taxon>
        <taxon>Bivalvia</taxon>
        <taxon>Autobranchia</taxon>
        <taxon>Heteroconchia</taxon>
        <taxon>Euheterodonta</taxon>
        <taxon>Imparidentia</taxon>
        <taxon>Neoheterodontei</taxon>
        <taxon>Myida</taxon>
        <taxon>Dreissenoidea</taxon>
        <taxon>Dreissenidae</taxon>
        <taxon>Dreissena</taxon>
    </lineage>
</organism>
<name>A0A9D4EVA3_DREPO</name>